<dbReference type="Gene3D" id="3.40.50.720">
    <property type="entry name" value="NAD(P)-binding Rossmann-like Domain"/>
    <property type="match status" value="1"/>
</dbReference>
<dbReference type="EMBL" id="JACRTD010000001">
    <property type="protein sequence ID" value="MBC8584190.1"/>
    <property type="molecule type" value="Genomic_DNA"/>
</dbReference>
<protein>
    <submittedName>
        <fullName evidence="3">NAD(P)-dependent oxidoreductase</fullName>
    </submittedName>
</protein>
<dbReference type="PANTHER" id="PTHR43000">
    <property type="entry name" value="DTDP-D-GLUCOSE 4,6-DEHYDRATASE-RELATED"/>
    <property type="match status" value="1"/>
</dbReference>
<evidence type="ECO:0000313" key="4">
    <source>
        <dbReference type="Proteomes" id="UP000623678"/>
    </source>
</evidence>
<reference evidence="3" key="1">
    <citation type="submission" date="2020-08" db="EMBL/GenBank/DDBJ databases">
        <title>Genome public.</title>
        <authorList>
            <person name="Liu C."/>
            <person name="Sun Q."/>
        </authorList>
    </citation>
    <scope>NUCLEOTIDE SEQUENCE</scope>
    <source>
        <strain evidence="3">NSJ-64</strain>
    </source>
</reference>
<dbReference type="SUPFAM" id="SSF51735">
    <property type="entry name" value="NAD(P)-binding Rossmann-fold domains"/>
    <property type="match status" value="1"/>
</dbReference>
<dbReference type="Proteomes" id="UP000623678">
    <property type="component" value="Unassembled WGS sequence"/>
</dbReference>
<comment type="caution">
    <text evidence="3">The sequence shown here is derived from an EMBL/GenBank/DDBJ whole genome shotgun (WGS) entry which is preliminary data.</text>
</comment>
<proteinExistence type="inferred from homology"/>
<comment type="similarity">
    <text evidence="1">Belongs to the NAD(P)-dependent epimerase/dehydratase family.</text>
</comment>
<organism evidence="3 4">
    <name type="scientific">Youxingia wuxianensis</name>
    <dbReference type="NCBI Taxonomy" id="2763678"/>
    <lineage>
        <taxon>Bacteria</taxon>
        <taxon>Bacillati</taxon>
        <taxon>Bacillota</taxon>
        <taxon>Clostridia</taxon>
        <taxon>Eubacteriales</taxon>
        <taxon>Oscillospiraceae</taxon>
        <taxon>Youxingia</taxon>
    </lineage>
</organism>
<keyword evidence="4" id="KW-1185">Reference proteome</keyword>
<gene>
    <name evidence="3" type="ORF">H8705_01145</name>
</gene>
<evidence type="ECO:0000313" key="3">
    <source>
        <dbReference type="EMBL" id="MBC8584190.1"/>
    </source>
</evidence>
<name>A0A926IGK7_9FIRM</name>
<dbReference type="InterPro" id="IPR001509">
    <property type="entry name" value="Epimerase_deHydtase"/>
</dbReference>
<dbReference type="Pfam" id="PF01370">
    <property type="entry name" value="Epimerase"/>
    <property type="match status" value="1"/>
</dbReference>
<sequence>MSTVMLIGCTGLIGSALTRRMLEAGYRVIGYSRGDVKIEHPNFISCRGELSELSTMVRIMQRYQVDTVIHNAALSHPKMAQDNPYKMFQINLVGVINSIEAASISKVKRYLFSSAAGVYGNNISDPIYETAPLQSECAYDSAKIAAEEVVKNYGLECAVLRIGFVYGPGRVHECPIAMLVREVQATGKANWPSGRDQYLDFIHIDDTVDGFIGAIAAPKLNYKIYNLGGGRLTPYQDVIKIVNKLYPQAQISVGPGGLGYDDIGRMDNSRALEDFGYAPKVSLEQGIEGYAQWLKTQE</sequence>
<evidence type="ECO:0000256" key="1">
    <source>
        <dbReference type="ARBA" id="ARBA00007637"/>
    </source>
</evidence>
<dbReference type="RefSeq" id="WP_262394041.1">
    <property type="nucleotide sequence ID" value="NZ_JACRTD010000001.1"/>
</dbReference>
<evidence type="ECO:0000259" key="2">
    <source>
        <dbReference type="Pfam" id="PF01370"/>
    </source>
</evidence>
<accession>A0A926IGK7</accession>
<dbReference type="AlphaFoldDB" id="A0A926IGK7"/>
<feature type="domain" description="NAD-dependent epimerase/dehydratase" evidence="2">
    <location>
        <begin position="4"/>
        <end position="228"/>
    </location>
</feature>
<dbReference type="InterPro" id="IPR036291">
    <property type="entry name" value="NAD(P)-bd_dom_sf"/>
</dbReference>